<sequence length="194" mass="21751">MVDCLRMEEGLITGCLTSRFGPRCIALIGSAISCAAITACYFADDVNKFTIVCQVLHVVPKRRLLANHFHALQRIYHKYVLEGLTESRQWRRNADHQWGPRRDSIKSVSVSTETTAVYSGGLSSSRRESISSNHRLRLRQNASAISVPISLFAPAISMECAPEQDFEINEDYESSHATAAGPEQPLKWILFPER</sequence>
<dbReference type="PROSITE" id="PS51257">
    <property type="entry name" value="PROKAR_LIPOPROTEIN"/>
    <property type="match status" value="1"/>
</dbReference>
<dbReference type="GeneID" id="111255635"/>
<evidence type="ECO:0000313" key="1">
    <source>
        <dbReference type="EnsemblMetazoa" id="XP_022673535"/>
    </source>
</evidence>
<dbReference type="RefSeq" id="XP_022673535.1">
    <property type="nucleotide sequence ID" value="XM_022817800.1"/>
</dbReference>
<dbReference type="KEGG" id="vde:111255635"/>
<dbReference type="AlphaFoldDB" id="A0A7M7MFU0"/>
<dbReference type="EnsemblMetazoa" id="XM_022817800">
    <property type="protein sequence ID" value="XP_022673535"/>
    <property type="gene ID" value="LOC111255635"/>
</dbReference>
<reference evidence="1" key="1">
    <citation type="submission" date="2021-01" db="UniProtKB">
        <authorList>
            <consortium name="EnsemblMetazoa"/>
        </authorList>
    </citation>
    <scope>IDENTIFICATION</scope>
</reference>
<dbReference type="InParanoid" id="A0A7M7MFU0"/>
<proteinExistence type="predicted"/>
<name>A0A7M7MFU0_VARDE</name>
<accession>A0A7M7MFU0</accession>
<organism evidence="1 2">
    <name type="scientific">Varroa destructor</name>
    <name type="common">Honeybee mite</name>
    <dbReference type="NCBI Taxonomy" id="109461"/>
    <lineage>
        <taxon>Eukaryota</taxon>
        <taxon>Metazoa</taxon>
        <taxon>Ecdysozoa</taxon>
        <taxon>Arthropoda</taxon>
        <taxon>Chelicerata</taxon>
        <taxon>Arachnida</taxon>
        <taxon>Acari</taxon>
        <taxon>Parasitiformes</taxon>
        <taxon>Mesostigmata</taxon>
        <taxon>Gamasina</taxon>
        <taxon>Dermanyssoidea</taxon>
        <taxon>Varroidae</taxon>
        <taxon>Varroa</taxon>
    </lineage>
</organism>
<protein>
    <submittedName>
        <fullName evidence="1">Uncharacterized protein</fullName>
    </submittedName>
</protein>
<evidence type="ECO:0000313" key="2">
    <source>
        <dbReference type="Proteomes" id="UP000594260"/>
    </source>
</evidence>
<dbReference type="Proteomes" id="UP000594260">
    <property type="component" value="Unplaced"/>
</dbReference>
<keyword evidence="2" id="KW-1185">Reference proteome</keyword>